<dbReference type="CDD" id="cd20071">
    <property type="entry name" value="SET_SMYD"/>
    <property type="match status" value="1"/>
</dbReference>
<evidence type="ECO:0000313" key="7">
    <source>
        <dbReference type="EMBL" id="EPQ54614.1"/>
    </source>
</evidence>
<keyword evidence="8" id="KW-1185">Reference proteome</keyword>
<dbReference type="InterPro" id="IPR001214">
    <property type="entry name" value="SET_dom"/>
</dbReference>
<gene>
    <name evidence="7" type="ORF">GLOTRDRAFT_42690</name>
</gene>
<evidence type="ECO:0000256" key="2">
    <source>
        <dbReference type="ARBA" id="ARBA00022771"/>
    </source>
</evidence>
<evidence type="ECO:0000259" key="5">
    <source>
        <dbReference type="PROSITE" id="PS50280"/>
    </source>
</evidence>
<dbReference type="Gene3D" id="1.10.220.160">
    <property type="match status" value="1"/>
</dbReference>
<dbReference type="GeneID" id="19306146"/>
<evidence type="ECO:0000256" key="4">
    <source>
        <dbReference type="PROSITE-ProRule" id="PRU00134"/>
    </source>
</evidence>
<dbReference type="RefSeq" id="XP_007866631.1">
    <property type="nucleotide sequence ID" value="XM_007868440.1"/>
</dbReference>
<dbReference type="Gene3D" id="6.10.140.2220">
    <property type="match status" value="1"/>
</dbReference>
<keyword evidence="1" id="KW-0479">Metal-binding</keyword>
<dbReference type="InterPro" id="IPR002893">
    <property type="entry name" value="Znf_MYND"/>
</dbReference>
<dbReference type="PANTHER" id="PTHR12197:SF251">
    <property type="entry name" value="EG:BACR7C10.4 PROTEIN"/>
    <property type="match status" value="1"/>
</dbReference>
<dbReference type="HOGENOM" id="CLU_611183_0_0_1"/>
<dbReference type="AlphaFoldDB" id="S7RP77"/>
<organism evidence="7 8">
    <name type="scientific">Gloeophyllum trabeum (strain ATCC 11539 / FP-39264 / Madison 617)</name>
    <name type="common">Brown rot fungus</name>
    <dbReference type="NCBI Taxonomy" id="670483"/>
    <lineage>
        <taxon>Eukaryota</taxon>
        <taxon>Fungi</taxon>
        <taxon>Dikarya</taxon>
        <taxon>Basidiomycota</taxon>
        <taxon>Agaricomycotina</taxon>
        <taxon>Agaricomycetes</taxon>
        <taxon>Gloeophyllales</taxon>
        <taxon>Gloeophyllaceae</taxon>
        <taxon>Gloeophyllum</taxon>
    </lineage>
</organism>
<dbReference type="PROSITE" id="PS50865">
    <property type="entry name" value="ZF_MYND_2"/>
    <property type="match status" value="1"/>
</dbReference>
<dbReference type="InterPro" id="IPR046341">
    <property type="entry name" value="SET_dom_sf"/>
</dbReference>
<dbReference type="STRING" id="670483.S7RP77"/>
<keyword evidence="3" id="KW-0862">Zinc</keyword>
<dbReference type="OMA" id="TSHEGPY"/>
<keyword evidence="2 4" id="KW-0863">Zinc-finger</keyword>
<dbReference type="Proteomes" id="UP000030669">
    <property type="component" value="Unassembled WGS sequence"/>
</dbReference>
<dbReference type="KEGG" id="gtr:GLOTRDRAFT_42690"/>
<evidence type="ECO:0000256" key="3">
    <source>
        <dbReference type="ARBA" id="ARBA00022833"/>
    </source>
</evidence>
<name>S7RP77_GLOTA</name>
<feature type="domain" description="MYND-type" evidence="6">
    <location>
        <begin position="52"/>
        <end position="94"/>
    </location>
</feature>
<dbReference type="Gene3D" id="2.170.270.10">
    <property type="entry name" value="SET domain"/>
    <property type="match status" value="1"/>
</dbReference>
<dbReference type="Pfam" id="PF01753">
    <property type="entry name" value="zf-MYND"/>
    <property type="match status" value="1"/>
</dbReference>
<dbReference type="eggNOG" id="KOG2084">
    <property type="taxonomic scope" value="Eukaryota"/>
</dbReference>
<evidence type="ECO:0008006" key="9">
    <source>
        <dbReference type="Google" id="ProtNLM"/>
    </source>
</evidence>
<sequence>MATLNLKNVKTRPHPTARDTAVAVRPLSAGETIVSVPAWTTALLISEKGRRCDWCGCLPLPGDPLLKCGGCGSYWYCGKKCQLRQWKAHHRSICKYYARYTASAAFQGLPDEEKVDAVLLSHTLANLHESPAEDPAREDDSSPYSVFQTLIEYTSVGYSVPPVCGKSTSISPSPEASSLYARFGNNNFVLHSHLTAFAHGIFPLTSRLFNHSCVPNAVVKYKLKEADLPCMEVVAIADVAEDEEITIPYLDPAIPLDVRQHQLQSRYGFKCNCVACTFQRKINPVPFPSPEDLKGLEAILRQRIQLTGVHSHALSSRYLLPQLPPDLFPLLHDSYLPSLSEAFSKTSHDGEYALALEAGLTLLGLYSMIYPRNYPLIGMHALELAKTAWNASIQGVPGKSEDARLKEARSYLVLSREVLGVLGPEGDPGGPMEEINTLTELLRADGPA</sequence>
<dbReference type="EMBL" id="KB469303">
    <property type="protein sequence ID" value="EPQ54614.1"/>
    <property type="molecule type" value="Genomic_DNA"/>
</dbReference>
<dbReference type="GO" id="GO:0005634">
    <property type="term" value="C:nucleus"/>
    <property type="evidence" value="ECO:0007669"/>
    <property type="project" value="TreeGrafter"/>
</dbReference>
<evidence type="ECO:0000256" key="1">
    <source>
        <dbReference type="ARBA" id="ARBA00022723"/>
    </source>
</evidence>
<dbReference type="Pfam" id="PF00856">
    <property type="entry name" value="SET"/>
    <property type="match status" value="1"/>
</dbReference>
<dbReference type="OrthoDB" id="5945798at2759"/>
<accession>S7RP77</accession>
<dbReference type="PANTHER" id="PTHR12197">
    <property type="entry name" value="HISTONE-LYSINE N-METHYLTRANSFERASE SMYD"/>
    <property type="match status" value="1"/>
</dbReference>
<dbReference type="InterPro" id="IPR050869">
    <property type="entry name" value="H3K4_H4K5_MeTrfase"/>
</dbReference>
<evidence type="ECO:0000313" key="8">
    <source>
        <dbReference type="Proteomes" id="UP000030669"/>
    </source>
</evidence>
<dbReference type="PROSITE" id="PS01360">
    <property type="entry name" value="ZF_MYND_1"/>
    <property type="match status" value="1"/>
</dbReference>
<dbReference type="GO" id="GO:0008270">
    <property type="term" value="F:zinc ion binding"/>
    <property type="evidence" value="ECO:0007669"/>
    <property type="project" value="UniProtKB-KW"/>
</dbReference>
<protein>
    <recommendedName>
        <fullName evidence="9">SET domain-containing protein</fullName>
    </recommendedName>
</protein>
<dbReference type="SUPFAM" id="SSF82199">
    <property type="entry name" value="SET domain"/>
    <property type="match status" value="2"/>
</dbReference>
<feature type="domain" description="SET" evidence="5">
    <location>
        <begin position="7"/>
        <end position="250"/>
    </location>
</feature>
<proteinExistence type="predicted"/>
<reference evidence="7 8" key="1">
    <citation type="journal article" date="2012" name="Science">
        <title>The Paleozoic origin of enzymatic lignin decomposition reconstructed from 31 fungal genomes.</title>
        <authorList>
            <person name="Floudas D."/>
            <person name="Binder M."/>
            <person name="Riley R."/>
            <person name="Barry K."/>
            <person name="Blanchette R.A."/>
            <person name="Henrissat B."/>
            <person name="Martinez A.T."/>
            <person name="Otillar R."/>
            <person name="Spatafora J.W."/>
            <person name="Yadav J.S."/>
            <person name="Aerts A."/>
            <person name="Benoit I."/>
            <person name="Boyd A."/>
            <person name="Carlson A."/>
            <person name="Copeland A."/>
            <person name="Coutinho P.M."/>
            <person name="de Vries R.P."/>
            <person name="Ferreira P."/>
            <person name="Findley K."/>
            <person name="Foster B."/>
            <person name="Gaskell J."/>
            <person name="Glotzer D."/>
            <person name="Gorecki P."/>
            <person name="Heitman J."/>
            <person name="Hesse C."/>
            <person name="Hori C."/>
            <person name="Igarashi K."/>
            <person name="Jurgens J.A."/>
            <person name="Kallen N."/>
            <person name="Kersten P."/>
            <person name="Kohler A."/>
            <person name="Kuees U."/>
            <person name="Kumar T.K.A."/>
            <person name="Kuo A."/>
            <person name="LaButti K."/>
            <person name="Larrondo L.F."/>
            <person name="Lindquist E."/>
            <person name="Ling A."/>
            <person name="Lombard V."/>
            <person name="Lucas S."/>
            <person name="Lundell T."/>
            <person name="Martin R."/>
            <person name="McLaughlin D.J."/>
            <person name="Morgenstern I."/>
            <person name="Morin E."/>
            <person name="Murat C."/>
            <person name="Nagy L.G."/>
            <person name="Nolan M."/>
            <person name="Ohm R.A."/>
            <person name="Patyshakuliyeva A."/>
            <person name="Rokas A."/>
            <person name="Ruiz-Duenas F.J."/>
            <person name="Sabat G."/>
            <person name="Salamov A."/>
            <person name="Samejima M."/>
            <person name="Schmutz J."/>
            <person name="Slot J.C."/>
            <person name="St John F."/>
            <person name="Stenlid J."/>
            <person name="Sun H."/>
            <person name="Sun S."/>
            <person name="Syed K."/>
            <person name="Tsang A."/>
            <person name="Wiebenga A."/>
            <person name="Young D."/>
            <person name="Pisabarro A."/>
            <person name="Eastwood D.C."/>
            <person name="Martin F."/>
            <person name="Cullen D."/>
            <person name="Grigoriev I.V."/>
            <person name="Hibbett D.S."/>
        </authorList>
    </citation>
    <scope>NUCLEOTIDE SEQUENCE [LARGE SCALE GENOMIC DNA]</scope>
    <source>
        <strain evidence="7 8">ATCC 11539</strain>
    </source>
</reference>
<dbReference type="PROSITE" id="PS50280">
    <property type="entry name" value="SET"/>
    <property type="match status" value="1"/>
</dbReference>
<evidence type="ECO:0000259" key="6">
    <source>
        <dbReference type="PROSITE" id="PS50865"/>
    </source>
</evidence>